<feature type="transmembrane region" description="Helical" evidence="9">
    <location>
        <begin position="107"/>
        <end position="127"/>
    </location>
</feature>
<evidence type="ECO:0000259" key="11">
    <source>
        <dbReference type="Pfam" id="PF04290"/>
    </source>
</evidence>
<keyword evidence="6 9" id="KW-1133">Transmembrane helix</keyword>
<feature type="transmembrane region" description="Helical" evidence="9">
    <location>
        <begin position="185"/>
        <end position="204"/>
    </location>
</feature>
<reference evidence="12 13" key="1">
    <citation type="submission" date="2018-05" db="EMBL/GenBank/DDBJ databases">
        <title>Acuticoccus sediminis sp. nov., isolated from deep-sea sediment of Indian Ocean.</title>
        <authorList>
            <person name="Liu X."/>
            <person name="Lai Q."/>
            <person name="Du Y."/>
            <person name="Sun F."/>
            <person name="Zhang X."/>
            <person name="Wang S."/>
            <person name="Shao Z."/>
        </authorList>
    </citation>
    <scope>NUCLEOTIDE SEQUENCE [LARGE SCALE GENOMIC DNA]</scope>
    <source>
        <strain evidence="12 13">PTG4-2</strain>
    </source>
</reference>
<evidence type="ECO:0000256" key="9">
    <source>
        <dbReference type="RuleBase" id="RU369079"/>
    </source>
</evidence>
<keyword evidence="4 9" id="KW-0997">Cell inner membrane</keyword>
<gene>
    <name evidence="12" type="ORF">DLJ53_11085</name>
</gene>
<keyword evidence="2 9" id="KW-0813">Transport</keyword>
<keyword evidence="5 9" id="KW-0812">Transmembrane</keyword>
<keyword evidence="7 9" id="KW-0472">Membrane</keyword>
<feature type="region of interest" description="Disordered" evidence="10">
    <location>
        <begin position="1"/>
        <end position="101"/>
    </location>
</feature>
<evidence type="ECO:0000256" key="5">
    <source>
        <dbReference type="ARBA" id="ARBA00022692"/>
    </source>
</evidence>
<evidence type="ECO:0000256" key="2">
    <source>
        <dbReference type="ARBA" id="ARBA00022448"/>
    </source>
</evidence>
<dbReference type="GO" id="GO:0005886">
    <property type="term" value="C:plasma membrane"/>
    <property type="evidence" value="ECO:0007669"/>
    <property type="project" value="UniProtKB-SubCell"/>
</dbReference>
<comment type="caution">
    <text evidence="12">The sequence shown here is derived from an EMBL/GenBank/DDBJ whole genome shotgun (WGS) entry which is preliminary data.</text>
</comment>
<dbReference type="InterPro" id="IPR007387">
    <property type="entry name" value="TRAP_DctQ"/>
</dbReference>
<evidence type="ECO:0000313" key="12">
    <source>
        <dbReference type="EMBL" id="RAI01927.1"/>
    </source>
</evidence>
<feature type="transmembrane region" description="Helical" evidence="9">
    <location>
        <begin position="234"/>
        <end position="258"/>
    </location>
</feature>
<dbReference type="Pfam" id="PF04290">
    <property type="entry name" value="DctQ"/>
    <property type="match status" value="1"/>
</dbReference>
<keyword evidence="13" id="KW-1185">Reference proteome</keyword>
<evidence type="ECO:0000313" key="13">
    <source>
        <dbReference type="Proteomes" id="UP000249590"/>
    </source>
</evidence>
<comment type="function">
    <text evidence="9">Part of the tripartite ATP-independent periplasmic (TRAP) transport system.</text>
</comment>
<comment type="subcellular location">
    <subcellularLocation>
        <location evidence="1 9">Cell inner membrane</location>
        <topology evidence="1 9">Multi-pass membrane protein</topology>
    </subcellularLocation>
</comment>
<evidence type="ECO:0000256" key="4">
    <source>
        <dbReference type="ARBA" id="ARBA00022519"/>
    </source>
</evidence>
<dbReference type="EMBL" id="QHHQ01000002">
    <property type="protein sequence ID" value="RAI01927.1"/>
    <property type="molecule type" value="Genomic_DNA"/>
</dbReference>
<sequence length="298" mass="32167">MGARRRHLRGRHHLQHRRCVRTRRPGQDDAGRGPRGRSGEAPGGDRERRAAELGQNLQRELPRVHRDLERFDRPGDRRDDQLSGHRPDARGSGTSGPPASRRPLVEVAVEVAALVAGWSLVGLSLLIAVEVVGRKFFAFSLQGADEIGGYVLALSSAIGFSYAFVTKAHIRIDIVHKRLPMTVRAILNVLALALLTAFAAILAWRATAVAMESAALDAHAPTPLATPLVWPQSIWAGALVVFALLAGGATLRAAALLLTGRALEVTRRYDIASTTAEVEDEIDAARQRLAATDPRGTP</sequence>
<feature type="compositionally biased region" description="Basic and acidic residues" evidence="10">
    <location>
        <begin position="60"/>
        <end position="89"/>
    </location>
</feature>
<accession>A0A8B2P0X9</accession>
<dbReference type="AlphaFoldDB" id="A0A8B2P0X9"/>
<feature type="domain" description="Tripartite ATP-independent periplasmic transporters DctQ component" evidence="11">
    <location>
        <begin position="124"/>
        <end position="253"/>
    </location>
</feature>
<keyword evidence="3" id="KW-1003">Cell membrane</keyword>
<dbReference type="Proteomes" id="UP000249590">
    <property type="component" value="Unassembled WGS sequence"/>
</dbReference>
<evidence type="ECO:0000256" key="7">
    <source>
        <dbReference type="ARBA" id="ARBA00023136"/>
    </source>
</evidence>
<evidence type="ECO:0000256" key="3">
    <source>
        <dbReference type="ARBA" id="ARBA00022475"/>
    </source>
</evidence>
<evidence type="ECO:0000256" key="1">
    <source>
        <dbReference type="ARBA" id="ARBA00004429"/>
    </source>
</evidence>
<evidence type="ECO:0000256" key="6">
    <source>
        <dbReference type="ARBA" id="ARBA00022989"/>
    </source>
</evidence>
<feature type="compositionally biased region" description="Basic residues" evidence="10">
    <location>
        <begin position="1"/>
        <end position="24"/>
    </location>
</feature>
<organism evidence="12 13">
    <name type="scientific">Acuticoccus sediminis</name>
    <dbReference type="NCBI Taxonomy" id="2184697"/>
    <lineage>
        <taxon>Bacteria</taxon>
        <taxon>Pseudomonadati</taxon>
        <taxon>Pseudomonadota</taxon>
        <taxon>Alphaproteobacteria</taxon>
        <taxon>Hyphomicrobiales</taxon>
        <taxon>Amorphaceae</taxon>
        <taxon>Acuticoccus</taxon>
    </lineage>
</organism>
<protein>
    <recommendedName>
        <fullName evidence="9">TRAP transporter small permease protein</fullName>
    </recommendedName>
</protein>
<comment type="similarity">
    <text evidence="8 9">Belongs to the TRAP transporter small permease family.</text>
</comment>
<dbReference type="InterPro" id="IPR055348">
    <property type="entry name" value="DctQ"/>
</dbReference>
<name>A0A8B2P0X9_9HYPH</name>
<dbReference type="GO" id="GO:0022857">
    <property type="term" value="F:transmembrane transporter activity"/>
    <property type="evidence" value="ECO:0007669"/>
    <property type="project" value="UniProtKB-UniRule"/>
</dbReference>
<feature type="transmembrane region" description="Helical" evidence="9">
    <location>
        <begin position="147"/>
        <end position="165"/>
    </location>
</feature>
<comment type="subunit">
    <text evidence="9">The complex comprises the extracytoplasmic solute receptor protein and the two transmembrane proteins.</text>
</comment>
<evidence type="ECO:0000256" key="8">
    <source>
        <dbReference type="ARBA" id="ARBA00038436"/>
    </source>
</evidence>
<dbReference type="PANTHER" id="PTHR35011">
    <property type="entry name" value="2,3-DIKETO-L-GULONATE TRAP TRANSPORTER SMALL PERMEASE PROTEIN YIAM"/>
    <property type="match status" value="1"/>
</dbReference>
<proteinExistence type="inferred from homology"/>
<evidence type="ECO:0000256" key="10">
    <source>
        <dbReference type="SAM" id="MobiDB-lite"/>
    </source>
</evidence>